<feature type="region of interest" description="Disordered" evidence="1">
    <location>
        <begin position="27"/>
        <end position="57"/>
    </location>
</feature>
<sequence>TINNHIGHLSNVPMSQLDSSINTYTNRSSVHRTQSNQPAWNSFETHANHQPTAPSTPPVLSYIHGSAIRPVPATPQRSLPPVPPRPYNGSSFS</sequence>
<organism evidence="2 3">
    <name type="scientific">Rotaria magnacalcarata</name>
    <dbReference type="NCBI Taxonomy" id="392030"/>
    <lineage>
        <taxon>Eukaryota</taxon>
        <taxon>Metazoa</taxon>
        <taxon>Spiralia</taxon>
        <taxon>Gnathifera</taxon>
        <taxon>Rotifera</taxon>
        <taxon>Eurotatoria</taxon>
        <taxon>Bdelloidea</taxon>
        <taxon>Philodinida</taxon>
        <taxon>Philodinidae</taxon>
        <taxon>Rotaria</taxon>
    </lineage>
</organism>
<feature type="region of interest" description="Disordered" evidence="1">
    <location>
        <begin position="70"/>
        <end position="93"/>
    </location>
</feature>
<protein>
    <submittedName>
        <fullName evidence="2">Uncharacterized protein</fullName>
    </submittedName>
</protein>
<evidence type="ECO:0000256" key="1">
    <source>
        <dbReference type="SAM" id="MobiDB-lite"/>
    </source>
</evidence>
<gene>
    <name evidence="2" type="ORF">SMN809_LOCUS71913</name>
</gene>
<reference evidence="2" key="1">
    <citation type="submission" date="2021-02" db="EMBL/GenBank/DDBJ databases">
        <authorList>
            <person name="Nowell W R."/>
        </authorList>
    </citation>
    <scope>NUCLEOTIDE SEQUENCE</scope>
</reference>
<feature type="non-terminal residue" evidence="2">
    <location>
        <position position="1"/>
    </location>
</feature>
<dbReference type="AlphaFoldDB" id="A0A8S3HZJ7"/>
<dbReference type="Proteomes" id="UP000676336">
    <property type="component" value="Unassembled WGS sequence"/>
</dbReference>
<proteinExistence type="predicted"/>
<accession>A0A8S3HZJ7</accession>
<evidence type="ECO:0000313" key="3">
    <source>
        <dbReference type="Proteomes" id="UP000676336"/>
    </source>
</evidence>
<name>A0A8S3HZJ7_9BILA</name>
<dbReference type="EMBL" id="CAJOBI010324589">
    <property type="protein sequence ID" value="CAF5189925.1"/>
    <property type="molecule type" value="Genomic_DNA"/>
</dbReference>
<feature type="compositionally biased region" description="Polar residues" evidence="1">
    <location>
        <begin position="27"/>
        <end position="53"/>
    </location>
</feature>
<comment type="caution">
    <text evidence="2">The sequence shown here is derived from an EMBL/GenBank/DDBJ whole genome shotgun (WGS) entry which is preliminary data.</text>
</comment>
<evidence type="ECO:0000313" key="2">
    <source>
        <dbReference type="EMBL" id="CAF5189925.1"/>
    </source>
</evidence>